<sequence>MDFYEIIAPEEQPKEEGALSRYSKVVFYIFSVAITSMFILITEFISFVTVQYFNIDKVPKIICVYAGVVFLMRLMFKKTKESLLGGKNDKFSVYLEKLLNTHYKFFPYCVFLLFIIFHKYANLIILNLQNK</sequence>
<comment type="caution">
    <text evidence="2">The sequence shown here is derived from an EMBL/GenBank/DDBJ whole genome shotgun (WGS) entry which is preliminary data.</text>
</comment>
<dbReference type="InParanoid" id="J9D7U4"/>
<dbReference type="AlphaFoldDB" id="J9D7U4"/>
<gene>
    <name evidence="2" type="ORF">EDEG_02113</name>
</gene>
<dbReference type="HOGENOM" id="CLU_1927563_0_0_1"/>
<feature type="transmembrane region" description="Helical" evidence="1">
    <location>
        <begin position="105"/>
        <end position="128"/>
    </location>
</feature>
<dbReference type="Proteomes" id="UP000003163">
    <property type="component" value="Unassembled WGS sequence"/>
</dbReference>
<keyword evidence="1" id="KW-0472">Membrane</keyword>
<protein>
    <submittedName>
        <fullName evidence="2">Uncharacterized protein</fullName>
    </submittedName>
</protein>
<evidence type="ECO:0000313" key="3">
    <source>
        <dbReference type="Proteomes" id="UP000003163"/>
    </source>
</evidence>
<feature type="transmembrane region" description="Helical" evidence="1">
    <location>
        <begin position="58"/>
        <end position="76"/>
    </location>
</feature>
<evidence type="ECO:0000256" key="1">
    <source>
        <dbReference type="SAM" id="Phobius"/>
    </source>
</evidence>
<keyword evidence="3" id="KW-1185">Reference proteome</keyword>
<reference evidence="3" key="2">
    <citation type="submission" date="2015-07" db="EMBL/GenBank/DDBJ databases">
        <title>Contrasting host-pathogen interactions and genome evolution in two generalist and specialist microsporidian pathogens of mosquitoes.</title>
        <authorList>
            <consortium name="The Broad Institute Genomics Platform"/>
            <consortium name="The Broad Institute Genome Sequencing Center for Infectious Disease"/>
            <person name="Cuomo C.A."/>
            <person name="Sanscrainte N.D."/>
            <person name="Goldberg J.M."/>
            <person name="Heiman D."/>
            <person name="Young S."/>
            <person name="Zeng Q."/>
            <person name="Becnel J.J."/>
            <person name="Birren B.W."/>
        </authorList>
    </citation>
    <scope>NUCLEOTIDE SEQUENCE [LARGE SCALE GENOMIC DNA]</scope>
    <source>
        <strain evidence="3">USNM 41457</strain>
    </source>
</reference>
<keyword evidence="1" id="KW-0812">Transmembrane</keyword>
<evidence type="ECO:0000313" key="2">
    <source>
        <dbReference type="EMBL" id="EJW03559.1"/>
    </source>
</evidence>
<dbReference type="VEuPathDB" id="MicrosporidiaDB:EDEG_02113"/>
<accession>J9D7U4</accession>
<reference evidence="2 3" key="1">
    <citation type="submission" date="2011-08" db="EMBL/GenBank/DDBJ databases">
        <authorList>
            <person name="Liu Z.J."/>
            <person name="Shi F.L."/>
            <person name="Lu J.Q."/>
            <person name="Li M."/>
            <person name="Wang Z.L."/>
        </authorList>
    </citation>
    <scope>NUCLEOTIDE SEQUENCE [LARGE SCALE GENOMIC DNA]</scope>
    <source>
        <strain evidence="2 3">USNM 41457</strain>
    </source>
</reference>
<proteinExistence type="predicted"/>
<organism evidence="2 3">
    <name type="scientific">Edhazardia aedis (strain USNM 41457)</name>
    <name type="common">Microsporidian parasite</name>
    <dbReference type="NCBI Taxonomy" id="1003232"/>
    <lineage>
        <taxon>Eukaryota</taxon>
        <taxon>Fungi</taxon>
        <taxon>Fungi incertae sedis</taxon>
        <taxon>Microsporidia</taxon>
        <taxon>Edhazardia</taxon>
    </lineage>
</organism>
<feature type="transmembrane region" description="Helical" evidence="1">
    <location>
        <begin position="25"/>
        <end position="46"/>
    </location>
</feature>
<keyword evidence="1" id="KW-1133">Transmembrane helix</keyword>
<dbReference type="EMBL" id="AFBI03000035">
    <property type="protein sequence ID" value="EJW03559.1"/>
    <property type="molecule type" value="Genomic_DNA"/>
</dbReference>
<name>J9D7U4_EDHAE</name>